<dbReference type="PANTHER" id="PTHR21503">
    <property type="entry name" value="F-BOX-CONTAINING HYPOTHETICAL PROTEIN C.ELEGANS"/>
    <property type="match status" value="1"/>
</dbReference>
<organism evidence="2 3">
    <name type="scientific">Caenorhabditis tropicalis</name>
    <dbReference type="NCBI Taxonomy" id="1561998"/>
    <lineage>
        <taxon>Eukaryota</taxon>
        <taxon>Metazoa</taxon>
        <taxon>Ecdysozoa</taxon>
        <taxon>Nematoda</taxon>
        <taxon>Chromadorea</taxon>
        <taxon>Rhabditida</taxon>
        <taxon>Rhabditina</taxon>
        <taxon>Rhabditomorpha</taxon>
        <taxon>Rhabditoidea</taxon>
        <taxon>Rhabditidae</taxon>
        <taxon>Peloderinae</taxon>
        <taxon>Caenorhabditis</taxon>
    </lineage>
</organism>
<protein>
    <submittedName>
        <fullName evidence="3">FBA_2 domain-containing protein</fullName>
    </submittedName>
</protein>
<keyword evidence="2" id="KW-1185">Reference proteome</keyword>
<dbReference type="Pfam" id="PF07735">
    <property type="entry name" value="FBA_2"/>
    <property type="match status" value="1"/>
</dbReference>
<dbReference type="WBParaSite" id="Csp11.Scaffold629.g16484.t1">
    <property type="protein sequence ID" value="Csp11.Scaffold629.g16484.t1"/>
    <property type="gene ID" value="Csp11.Scaffold629.g16484"/>
</dbReference>
<dbReference type="STRING" id="1561998.A0A1I7UAD7"/>
<sequence>MSDFTGFTLLNLPVVPGEDIIRLMTVQEQYKLATLSNVTRRVVKSASFTEKMEWMISYTGVVMINIKNHSRQNEYVYRLRPTPGTDFVQTVKDEIAFIRDVFNFSSLHLSFLDDTEPNLLFSVISFVKELDINLDEVRICSSVPSNIMNKILLHECASAKDFKLTYEITGDFEMKFWECPKFKNKSIQISEAQWIKSRILNNCFMDCESVVLSKCDVSPSDLNSFLKKWIHGAALDEIIISLRQRVDRGASMMDRVLRGIPADPINFARLYQYQKEFEDGTCFIIHQNSGKPAIVYQMNQDFCLSTNFSLDLSEPDPEELEIEFSVMIKHDEDFKPLAVNARDDEY</sequence>
<dbReference type="PANTHER" id="PTHR21503:SF52">
    <property type="entry name" value="F-BOX DOMAIN-CONTAINING PROTEIN"/>
    <property type="match status" value="1"/>
</dbReference>
<evidence type="ECO:0000313" key="2">
    <source>
        <dbReference type="Proteomes" id="UP000095282"/>
    </source>
</evidence>
<evidence type="ECO:0000313" key="3">
    <source>
        <dbReference type="WBParaSite" id="Csp11.Scaffold629.g16484.t1"/>
    </source>
</evidence>
<feature type="domain" description="Sdz-33 F-box" evidence="1">
    <location>
        <begin position="186"/>
        <end position="233"/>
    </location>
</feature>
<proteinExistence type="predicted"/>
<accession>A0A1I7UAD7</accession>
<dbReference type="InterPro" id="IPR012885">
    <property type="entry name" value="F-box_Sdz-33"/>
</dbReference>
<evidence type="ECO:0000259" key="1">
    <source>
        <dbReference type="Pfam" id="PF07735"/>
    </source>
</evidence>
<dbReference type="AlphaFoldDB" id="A0A1I7UAD7"/>
<name>A0A1I7UAD7_9PELO</name>
<reference evidence="3" key="1">
    <citation type="submission" date="2016-11" db="UniProtKB">
        <authorList>
            <consortium name="WormBaseParasite"/>
        </authorList>
    </citation>
    <scope>IDENTIFICATION</scope>
</reference>
<dbReference type="Proteomes" id="UP000095282">
    <property type="component" value="Unplaced"/>
</dbReference>